<keyword evidence="2" id="KW-1185">Reference proteome</keyword>
<proteinExistence type="predicted"/>
<accession>A0A7Z0WN20</accession>
<organism evidence="1 2">
    <name type="scientific">Actinophytocola xinjiangensis</name>
    <dbReference type="NCBI Taxonomy" id="485602"/>
    <lineage>
        <taxon>Bacteria</taxon>
        <taxon>Bacillati</taxon>
        <taxon>Actinomycetota</taxon>
        <taxon>Actinomycetes</taxon>
        <taxon>Pseudonocardiales</taxon>
        <taxon>Pseudonocardiaceae</taxon>
    </lineage>
</organism>
<evidence type="ECO:0000313" key="2">
    <source>
        <dbReference type="Proteomes" id="UP000185696"/>
    </source>
</evidence>
<dbReference type="InterPro" id="IPR036388">
    <property type="entry name" value="WH-like_DNA-bd_sf"/>
</dbReference>
<comment type="caution">
    <text evidence="1">The sequence shown here is derived from an EMBL/GenBank/DDBJ whole genome shotgun (WGS) entry which is preliminary data.</text>
</comment>
<dbReference type="Proteomes" id="UP000185696">
    <property type="component" value="Unassembled WGS sequence"/>
</dbReference>
<name>A0A7Z0WN20_9PSEU</name>
<sequence>MVPAQGGGEPDVYQLGYLLGGDRERAARLVAAVDPPTVESLVRAWLAEPDADYGPGGLPALGALAPRRRAAVVLRHWAGLPAVEVARILDRTPEEVDEPGEWSAQELGAAAAAGTHRRRGLRAAVAAVGVLAVAAVLATVLGVGSPDQTPEAEATAPPSWVPGVDQGLAAPTPGVGAVVIDARARRLTDQLAQAVEHELPELARARTGPSGPLTGYTERPPLEFYTRAETTPPGTYFAQAVLDARGEAALLLLEVWRAERAHWVPRCHGFERDCAYREFPDRTRAEVEEFVEPTSGGHGRRVTALRPDGTFTRVTAYGPVLGLAEMFRFASIFSW</sequence>
<gene>
    <name evidence="1" type="ORF">BLA60_10450</name>
</gene>
<evidence type="ECO:0000313" key="1">
    <source>
        <dbReference type="EMBL" id="OLF11395.1"/>
    </source>
</evidence>
<dbReference type="EMBL" id="MSIF01000004">
    <property type="protein sequence ID" value="OLF11395.1"/>
    <property type="molecule type" value="Genomic_DNA"/>
</dbReference>
<reference evidence="1 2" key="1">
    <citation type="submission" date="2016-12" db="EMBL/GenBank/DDBJ databases">
        <title>The draft genome sequence of Actinophytocola xinjiangensis.</title>
        <authorList>
            <person name="Wang W."/>
            <person name="Yuan L."/>
        </authorList>
    </citation>
    <scope>NUCLEOTIDE SEQUENCE [LARGE SCALE GENOMIC DNA]</scope>
    <source>
        <strain evidence="1 2">CGMCC 4.4663</strain>
    </source>
</reference>
<dbReference type="AlphaFoldDB" id="A0A7Z0WN20"/>
<dbReference type="RefSeq" id="WP_075132630.1">
    <property type="nucleotide sequence ID" value="NZ_MSIF01000004.1"/>
</dbReference>
<dbReference type="Gene3D" id="1.10.10.10">
    <property type="entry name" value="Winged helix-like DNA-binding domain superfamily/Winged helix DNA-binding domain"/>
    <property type="match status" value="1"/>
</dbReference>
<protein>
    <submittedName>
        <fullName evidence="1">Uncharacterized protein</fullName>
    </submittedName>
</protein>